<gene>
    <name evidence="1" type="ORF">AQI88_26430</name>
</gene>
<dbReference type="STRING" id="67285.AQI88_26430"/>
<evidence type="ECO:0000313" key="2">
    <source>
        <dbReference type="Proteomes" id="UP000054241"/>
    </source>
</evidence>
<sequence length="71" mass="7466">MTHASSRPAGVHRPGEAVAGPFHHRLVRAVVPALLLAVLPAQLAMVPTPERRAVVTGIESISPARDIPLCC</sequence>
<organism evidence="1 2">
    <name type="scientific">Streptomyces cellostaticus</name>
    <dbReference type="NCBI Taxonomy" id="67285"/>
    <lineage>
        <taxon>Bacteria</taxon>
        <taxon>Bacillati</taxon>
        <taxon>Actinomycetota</taxon>
        <taxon>Actinomycetes</taxon>
        <taxon>Kitasatosporales</taxon>
        <taxon>Streptomycetaceae</taxon>
        <taxon>Streptomyces</taxon>
    </lineage>
</organism>
<evidence type="ECO:0000313" key="1">
    <source>
        <dbReference type="EMBL" id="KUM93516.1"/>
    </source>
</evidence>
<name>A0A117PV70_9ACTN</name>
<keyword evidence="2" id="KW-1185">Reference proteome</keyword>
<proteinExistence type="predicted"/>
<dbReference type="AlphaFoldDB" id="A0A117PV70"/>
<accession>A0A117PV70</accession>
<dbReference type="RefSeq" id="WP_067003833.1">
    <property type="nucleotide sequence ID" value="NZ_BNDU01000008.1"/>
</dbReference>
<protein>
    <submittedName>
        <fullName evidence="1">Uncharacterized protein</fullName>
    </submittedName>
</protein>
<reference evidence="1 2" key="1">
    <citation type="submission" date="2015-10" db="EMBL/GenBank/DDBJ databases">
        <title>Draft genome sequence of Streptomyces cellostaticus DSM 40189, type strain for the species Streptomyces cellostaticus.</title>
        <authorList>
            <person name="Ruckert C."/>
            <person name="Winkler A."/>
            <person name="Kalinowski J."/>
            <person name="Kampfer P."/>
            <person name="Glaeser S."/>
        </authorList>
    </citation>
    <scope>NUCLEOTIDE SEQUENCE [LARGE SCALE GENOMIC DNA]</scope>
    <source>
        <strain evidence="1 2">DSM 40189</strain>
    </source>
</reference>
<dbReference type="EMBL" id="LMWL01000048">
    <property type="protein sequence ID" value="KUM93516.1"/>
    <property type="molecule type" value="Genomic_DNA"/>
</dbReference>
<dbReference type="Proteomes" id="UP000054241">
    <property type="component" value="Unassembled WGS sequence"/>
</dbReference>
<comment type="caution">
    <text evidence="1">The sequence shown here is derived from an EMBL/GenBank/DDBJ whole genome shotgun (WGS) entry which is preliminary data.</text>
</comment>